<dbReference type="EMBL" id="VISQ01000001">
    <property type="protein sequence ID" value="TVZ72548.1"/>
    <property type="molecule type" value="Genomic_DNA"/>
</dbReference>
<comment type="caution">
    <text evidence="1">The sequence shown here is derived from an EMBL/GenBank/DDBJ whole genome shotgun (WGS) entry which is preliminary data.</text>
</comment>
<dbReference type="AlphaFoldDB" id="A0A559TD51"/>
<evidence type="ECO:0000313" key="1">
    <source>
        <dbReference type="EMBL" id="TVZ72548.1"/>
    </source>
</evidence>
<protein>
    <submittedName>
        <fullName evidence="1">Uncharacterized protein</fullName>
    </submittedName>
</protein>
<gene>
    <name evidence="1" type="ORF">FHU10_5230</name>
</gene>
<proteinExistence type="predicted"/>
<reference evidence="1" key="1">
    <citation type="submission" date="2019-06" db="EMBL/GenBank/DDBJ databases">
        <authorList>
            <person name="Deangelis K."/>
            <person name="Huntemann M."/>
            <person name="Clum A."/>
            <person name="Pillay M."/>
            <person name="Palaniappan K."/>
            <person name="Varghese N."/>
            <person name="Mikhailova N."/>
            <person name="Stamatis D."/>
            <person name="Reddy T."/>
            <person name="Daum C."/>
            <person name="Shapiro N."/>
            <person name="Ivanova N."/>
            <person name="Kyrpides N."/>
            <person name="Woyke T."/>
        </authorList>
    </citation>
    <scope>NUCLEOTIDE SEQUENCE [LARGE SCALE GENOMIC DNA]</scope>
    <source>
        <strain evidence="1">128R</strain>
    </source>
</reference>
<organism evidence="1">
    <name type="scientific">Serratia fonticola</name>
    <dbReference type="NCBI Taxonomy" id="47917"/>
    <lineage>
        <taxon>Bacteria</taxon>
        <taxon>Pseudomonadati</taxon>
        <taxon>Pseudomonadota</taxon>
        <taxon>Gammaproteobacteria</taxon>
        <taxon>Enterobacterales</taxon>
        <taxon>Yersiniaceae</taxon>
        <taxon>Serratia</taxon>
    </lineage>
</organism>
<accession>A0A559TD51</accession>
<reference evidence="1" key="2">
    <citation type="submission" date="2019-08" db="EMBL/GenBank/DDBJ databases">
        <title>Investigation of anaerobic lignin degradation for improved lignocellulosic biofuels.</title>
        <authorList>
            <person name="Deangelis K.PhD."/>
        </authorList>
    </citation>
    <scope>NUCLEOTIDE SEQUENCE [LARGE SCALE GENOMIC DNA]</scope>
    <source>
        <strain evidence="1">128R</strain>
    </source>
</reference>
<name>A0A559TD51_SERFO</name>
<sequence>MTKGVIMNGYPAKQLSGQQGSFHSVAGLPRCRIADTCQPNVDCV</sequence>